<evidence type="ECO:0000256" key="2">
    <source>
        <dbReference type="ARBA" id="ARBA00022475"/>
    </source>
</evidence>
<keyword evidence="3" id="KW-0716">Sensory transduction</keyword>
<comment type="subcellular location">
    <subcellularLocation>
        <location evidence="1">Cell membrane</location>
        <topology evidence="1">Multi-pass membrane protein</topology>
    </subcellularLocation>
</comment>
<gene>
    <name evidence="12" type="primary">LOC107274601</name>
</gene>
<keyword evidence="6" id="KW-1133">Transmembrane helix</keyword>
<sequence>MCLYLASVLFQLFVYCWYGNEVILKSTEIKDAIFQSNWGCLKSSTKRNFIIVMIQAQRAIEFTSGYVITLSLESYVAVGINQV</sequence>
<accession>A0AAJ7RUZ3</accession>
<name>A0AAJ7RUZ3_CEPCN</name>
<dbReference type="Pfam" id="PF02949">
    <property type="entry name" value="7tm_6"/>
    <property type="match status" value="1"/>
</dbReference>
<dbReference type="GO" id="GO:0007165">
    <property type="term" value="P:signal transduction"/>
    <property type="evidence" value="ECO:0007669"/>
    <property type="project" value="UniProtKB-KW"/>
</dbReference>
<organism evidence="11 12">
    <name type="scientific">Cephus cinctus</name>
    <name type="common">Wheat stem sawfly</name>
    <dbReference type="NCBI Taxonomy" id="211228"/>
    <lineage>
        <taxon>Eukaryota</taxon>
        <taxon>Metazoa</taxon>
        <taxon>Ecdysozoa</taxon>
        <taxon>Arthropoda</taxon>
        <taxon>Hexapoda</taxon>
        <taxon>Insecta</taxon>
        <taxon>Pterygota</taxon>
        <taxon>Neoptera</taxon>
        <taxon>Endopterygota</taxon>
        <taxon>Hymenoptera</taxon>
        <taxon>Cephoidea</taxon>
        <taxon>Cephidae</taxon>
        <taxon>Cephus</taxon>
    </lineage>
</organism>
<dbReference type="PANTHER" id="PTHR21137:SF35">
    <property type="entry name" value="ODORANT RECEPTOR 19A-RELATED"/>
    <property type="match status" value="1"/>
</dbReference>
<reference evidence="12" key="1">
    <citation type="submission" date="2025-08" db="UniProtKB">
        <authorList>
            <consortium name="RefSeq"/>
        </authorList>
    </citation>
    <scope>IDENTIFICATION</scope>
</reference>
<evidence type="ECO:0000256" key="7">
    <source>
        <dbReference type="ARBA" id="ARBA00023136"/>
    </source>
</evidence>
<evidence type="ECO:0000256" key="9">
    <source>
        <dbReference type="ARBA" id="ARBA00023224"/>
    </source>
</evidence>
<keyword evidence="9" id="KW-0807">Transducer</keyword>
<keyword evidence="10" id="KW-0732">Signal</keyword>
<evidence type="ECO:0000256" key="3">
    <source>
        <dbReference type="ARBA" id="ARBA00022606"/>
    </source>
</evidence>
<feature type="chain" id="PRO_5042488652" evidence="10">
    <location>
        <begin position="20"/>
        <end position="83"/>
    </location>
</feature>
<evidence type="ECO:0000256" key="4">
    <source>
        <dbReference type="ARBA" id="ARBA00022692"/>
    </source>
</evidence>
<dbReference type="GO" id="GO:0004984">
    <property type="term" value="F:olfactory receptor activity"/>
    <property type="evidence" value="ECO:0007669"/>
    <property type="project" value="InterPro"/>
</dbReference>
<keyword evidence="4" id="KW-0812">Transmembrane</keyword>
<keyword evidence="11" id="KW-1185">Reference proteome</keyword>
<keyword evidence="8" id="KW-0675">Receptor</keyword>
<dbReference type="RefSeq" id="XP_024947606.1">
    <property type="nucleotide sequence ID" value="XM_025091838.1"/>
</dbReference>
<feature type="signal peptide" evidence="10">
    <location>
        <begin position="1"/>
        <end position="19"/>
    </location>
</feature>
<proteinExistence type="predicted"/>
<dbReference type="GO" id="GO:0005549">
    <property type="term" value="F:odorant binding"/>
    <property type="evidence" value="ECO:0007669"/>
    <property type="project" value="InterPro"/>
</dbReference>
<evidence type="ECO:0000256" key="6">
    <source>
        <dbReference type="ARBA" id="ARBA00022989"/>
    </source>
</evidence>
<dbReference type="InterPro" id="IPR004117">
    <property type="entry name" value="7tm6_olfct_rcpt"/>
</dbReference>
<keyword evidence="2" id="KW-1003">Cell membrane</keyword>
<dbReference type="GeneID" id="107274601"/>
<protein>
    <submittedName>
        <fullName evidence="12">Odorant receptor 82a-like</fullName>
    </submittedName>
</protein>
<keyword evidence="5" id="KW-0552">Olfaction</keyword>
<dbReference type="AlphaFoldDB" id="A0AAJ7RUZ3"/>
<evidence type="ECO:0000313" key="12">
    <source>
        <dbReference type="RefSeq" id="XP_024947606.1"/>
    </source>
</evidence>
<evidence type="ECO:0000256" key="10">
    <source>
        <dbReference type="SAM" id="SignalP"/>
    </source>
</evidence>
<evidence type="ECO:0000313" key="11">
    <source>
        <dbReference type="Proteomes" id="UP000694920"/>
    </source>
</evidence>
<dbReference type="Proteomes" id="UP000694920">
    <property type="component" value="Unplaced"/>
</dbReference>
<dbReference type="KEGG" id="ccin:107274601"/>
<evidence type="ECO:0000256" key="1">
    <source>
        <dbReference type="ARBA" id="ARBA00004651"/>
    </source>
</evidence>
<evidence type="ECO:0000256" key="8">
    <source>
        <dbReference type="ARBA" id="ARBA00023170"/>
    </source>
</evidence>
<dbReference type="GO" id="GO:0005886">
    <property type="term" value="C:plasma membrane"/>
    <property type="evidence" value="ECO:0007669"/>
    <property type="project" value="UniProtKB-SubCell"/>
</dbReference>
<keyword evidence="7" id="KW-0472">Membrane</keyword>
<evidence type="ECO:0000256" key="5">
    <source>
        <dbReference type="ARBA" id="ARBA00022725"/>
    </source>
</evidence>
<dbReference type="PANTHER" id="PTHR21137">
    <property type="entry name" value="ODORANT RECEPTOR"/>
    <property type="match status" value="1"/>
</dbReference>